<gene>
    <name evidence="1" type="ORF">EXIGLDRAFT_735982</name>
</gene>
<evidence type="ECO:0000313" key="1">
    <source>
        <dbReference type="EMBL" id="KZV95080.1"/>
    </source>
</evidence>
<keyword evidence="2" id="KW-1185">Reference proteome</keyword>
<dbReference type="EMBL" id="KV425963">
    <property type="protein sequence ID" value="KZV95080.1"/>
    <property type="molecule type" value="Genomic_DNA"/>
</dbReference>
<dbReference type="AlphaFoldDB" id="A0A165JMW6"/>
<dbReference type="Proteomes" id="UP000077266">
    <property type="component" value="Unassembled WGS sequence"/>
</dbReference>
<proteinExistence type="predicted"/>
<sequence>MTNRGYVALGVPDRVEVGFRETDRGQMELRLQTQRVGASSGSRWGTERHPIWRRLMALRRLRRDQ</sequence>
<protein>
    <submittedName>
        <fullName evidence="1">Uncharacterized protein</fullName>
    </submittedName>
</protein>
<evidence type="ECO:0000313" key="2">
    <source>
        <dbReference type="Proteomes" id="UP000077266"/>
    </source>
</evidence>
<name>A0A165JMW6_EXIGL</name>
<organism evidence="1 2">
    <name type="scientific">Exidia glandulosa HHB12029</name>
    <dbReference type="NCBI Taxonomy" id="1314781"/>
    <lineage>
        <taxon>Eukaryota</taxon>
        <taxon>Fungi</taxon>
        <taxon>Dikarya</taxon>
        <taxon>Basidiomycota</taxon>
        <taxon>Agaricomycotina</taxon>
        <taxon>Agaricomycetes</taxon>
        <taxon>Auriculariales</taxon>
        <taxon>Exidiaceae</taxon>
        <taxon>Exidia</taxon>
    </lineage>
</organism>
<reference evidence="1 2" key="1">
    <citation type="journal article" date="2016" name="Mol. Biol. Evol.">
        <title>Comparative Genomics of Early-Diverging Mushroom-Forming Fungi Provides Insights into the Origins of Lignocellulose Decay Capabilities.</title>
        <authorList>
            <person name="Nagy L.G."/>
            <person name="Riley R."/>
            <person name="Tritt A."/>
            <person name="Adam C."/>
            <person name="Daum C."/>
            <person name="Floudas D."/>
            <person name="Sun H."/>
            <person name="Yadav J.S."/>
            <person name="Pangilinan J."/>
            <person name="Larsson K.H."/>
            <person name="Matsuura K."/>
            <person name="Barry K."/>
            <person name="Labutti K."/>
            <person name="Kuo R."/>
            <person name="Ohm R.A."/>
            <person name="Bhattacharya S.S."/>
            <person name="Shirouzu T."/>
            <person name="Yoshinaga Y."/>
            <person name="Martin F.M."/>
            <person name="Grigoriev I.V."/>
            <person name="Hibbett D.S."/>
        </authorList>
    </citation>
    <scope>NUCLEOTIDE SEQUENCE [LARGE SCALE GENOMIC DNA]</scope>
    <source>
        <strain evidence="1 2">HHB12029</strain>
    </source>
</reference>
<accession>A0A165JMW6</accession>
<dbReference type="InParanoid" id="A0A165JMW6"/>